<dbReference type="VEuPathDB" id="FungiDB:GMDG_06510"/>
<dbReference type="CDD" id="cd14688">
    <property type="entry name" value="bZIP_YAP"/>
    <property type="match status" value="1"/>
</dbReference>
<dbReference type="Gene3D" id="1.20.5.170">
    <property type="match status" value="1"/>
</dbReference>
<evidence type="ECO:0000313" key="2">
    <source>
        <dbReference type="EMBL" id="OAF61977.1"/>
    </source>
</evidence>
<dbReference type="EMBL" id="KV441388">
    <property type="protein sequence ID" value="OAF61977.1"/>
    <property type="molecule type" value="Genomic_DNA"/>
</dbReference>
<proteinExistence type="predicted"/>
<feature type="region of interest" description="Disordered" evidence="1">
    <location>
        <begin position="1"/>
        <end position="99"/>
    </location>
</feature>
<accession>A0A177AIT2</accession>
<name>A0A177AIT2_9PEZI</name>
<dbReference type="RefSeq" id="XP_024327251.1">
    <property type="nucleotide sequence ID" value="XM_024465397.1"/>
</dbReference>
<feature type="compositionally biased region" description="Basic and acidic residues" evidence="1">
    <location>
        <begin position="32"/>
        <end position="55"/>
    </location>
</feature>
<feature type="compositionally biased region" description="Basic and acidic residues" evidence="1">
    <location>
        <begin position="63"/>
        <end position="73"/>
    </location>
</feature>
<dbReference type="GeneID" id="36284811"/>
<dbReference type="GO" id="GO:0003700">
    <property type="term" value="F:DNA-binding transcription factor activity"/>
    <property type="evidence" value="ECO:0007669"/>
    <property type="project" value="InterPro"/>
</dbReference>
<dbReference type="SUPFAM" id="SSF57959">
    <property type="entry name" value="Leucine zipper domain"/>
    <property type="match status" value="1"/>
</dbReference>
<dbReference type="InterPro" id="IPR046347">
    <property type="entry name" value="bZIP_sf"/>
</dbReference>
<dbReference type="AlphaFoldDB" id="A0A177AIT2"/>
<evidence type="ECO:0000256" key="1">
    <source>
        <dbReference type="SAM" id="MobiDB-lite"/>
    </source>
</evidence>
<reference evidence="2" key="1">
    <citation type="submission" date="2016-03" db="EMBL/GenBank/DDBJ databases">
        <title>Updated assembly of Pseudogymnoascus destructans, the fungus causing white-nose syndrome of bats.</title>
        <authorList>
            <person name="Palmer J.M."/>
            <person name="Drees K.P."/>
            <person name="Foster J.T."/>
            <person name="Lindner D.L."/>
        </authorList>
    </citation>
    <scope>NUCLEOTIDE SEQUENCE [LARGE SCALE GENOMIC DNA]</scope>
    <source>
        <strain evidence="2">20631-21</strain>
    </source>
</reference>
<sequence length="177" mass="19584">MSERASRSSRGKAEGAGSSRQNLSAAHKRRMADRASQRAGRERTNNHIRHLEKPVESLQKLCKSIEHPDETRTRARSSSSPGVAFKTSMEPGLHQQPLHTGTAAADMRPSFPVHEGQPESWWHQIGLSEMEGIHQVPINPVLFSMDPLLPNPNSPIQAQSPIQTLHTVPRPFPALFG</sequence>
<gene>
    <name evidence="2" type="ORF">VC83_01723</name>
</gene>
<dbReference type="OrthoDB" id="5086080at2759"/>
<protein>
    <submittedName>
        <fullName evidence="2">Uncharacterized protein</fullName>
    </submittedName>
</protein>
<organism evidence="2">
    <name type="scientific">Pseudogymnoascus destructans</name>
    <dbReference type="NCBI Taxonomy" id="655981"/>
    <lineage>
        <taxon>Eukaryota</taxon>
        <taxon>Fungi</taxon>
        <taxon>Dikarya</taxon>
        <taxon>Ascomycota</taxon>
        <taxon>Pezizomycotina</taxon>
        <taxon>Leotiomycetes</taxon>
        <taxon>Thelebolales</taxon>
        <taxon>Thelebolaceae</taxon>
        <taxon>Pseudogymnoascus</taxon>
    </lineage>
</organism>
<dbReference type="Proteomes" id="UP000077154">
    <property type="component" value="Unassembled WGS sequence"/>
</dbReference>